<dbReference type="InterPro" id="IPR036388">
    <property type="entry name" value="WH-like_DNA-bd_sf"/>
</dbReference>
<evidence type="ECO:0000259" key="4">
    <source>
        <dbReference type="PROSITE" id="PS50043"/>
    </source>
</evidence>
<evidence type="ECO:0000256" key="3">
    <source>
        <dbReference type="ARBA" id="ARBA00023163"/>
    </source>
</evidence>
<gene>
    <name evidence="5" type="ORF">MW290_11470</name>
</gene>
<evidence type="ECO:0000256" key="2">
    <source>
        <dbReference type="ARBA" id="ARBA00023125"/>
    </source>
</evidence>
<proteinExistence type="predicted"/>
<dbReference type="Gene3D" id="1.10.10.10">
    <property type="entry name" value="Winged helix-like DNA-binding domain superfamily/Winged helix DNA-binding domain"/>
    <property type="match status" value="1"/>
</dbReference>
<name>A0ABY4S2V0_AQUTE</name>
<dbReference type="PROSITE" id="PS50043">
    <property type="entry name" value="HTH_LUXR_2"/>
    <property type="match status" value="1"/>
</dbReference>
<dbReference type="SMART" id="SM00421">
    <property type="entry name" value="HTH_LUXR"/>
    <property type="match status" value="1"/>
</dbReference>
<evidence type="ECO:0000313" key="5">
    <source>
        <dbReference type="EMBL" id="URI06525.1"/>
    </source>
</evidence>
<dbReference type="CDD" id="cd06170">
    <property type="entry name" value="LuxR_C_like"/>
    <property type="match status" value="1"/>
</dbReference>
<dbReference type="Proteomes" id="UP001056201">
    <property type="component" value="Chromosome 1"/>
</dbReference>
<dbReference type="InterPro" id="IPR000792">
    <property type="entry name" value="Tscrpt_reg_LuxR_C"/>
</dbReference>
<dbReference type="InterPro" id="IPR016032">
    <property type="entry name" value="Sig_transdc_resp-reg_C-effctor"/>
</dbReference>
<dbReference type="PRINTS" id="PR00038">
    <property type="entry name" value="HTHLUXR"/>
</dbReference>
<keyword evidence="3" id="KW-0804">Transcription</keyword>
<evidence type="ECO:0000256" key="1">
    <source>
        <dbReference type="ARBA" id="ARBA00023015"/>
    </source>
</evidence>
<keyword evidence="2" id="KW-0238">DNA-binding</keyword>
<accession>A0ABY4S2V0</accession>
<organism evidence="5 6">
    <name type="scientific">Aquincola tertiaricarbonis</name>
    <dbReference type="NCBI Taxonomy" id="391953"/>
    <lineage>
        <taxon>Bacteria</taxon>
        <taxon>Pseudomonadati</taxon>
        <taxon>Pseudomonadota</taxon>
        <taxon>Betaproteobacteria</taxon>
        <taxon>Burkholderiales</taxon>
        <taxon>Sphaerotilaceae</taxon>
        <taxon>Aquincola</taxon>
    </lineage>
</organism>
<dbReference type="PANTHER" id="PTHR44688">
    <property type="entry name" value="DNA-BINDING TRANSCRIPTIONAL ACTIVATOR DEVR_DOSR"/>
    <property type="match status" value="1"/>
</dbReference>
<dbReference type="PANTHER" id="PTHR44688:SF16">
    <property type="entry name" value="DNA-BINDING TRANSCRIPTIONAL ACTIVATOR DEVR_DOSR"/>
    <property type="match status" value="1"/>
</dbReference>
<dbReference type="RefSeq" id="WP_250194788.1">
    <property type="nucleotide sequence ID" value="NZ_CP097635.1"/>
</dbReference>
<keyword evidence="1" id="KW-0805">Transcription regulation</keyword>
<protein>
    <submittedName>
        <fullName evidence="5">LuxR C-terminal-related transcriptional regulator</fullName>
    </submittedName>
</protein>
<reference evidence="5" key="1">
    <citation type="submission" date="2022-05" db="EMBL/GenBank/DDBJ databases">
        <title>An RpoN-dependent PEP-CTERM gene is involved in floc formation of an Aquincola tertiaricarbonis strain.</title>
        <authorList>
            <person name="Qiu D."/>
            <person name="Xia M."/>
        </authorList>
    </citation>
    <scope>NUCLEOTIDE SEQUENCE</scope>
    <source>
        <strain evidence="5">RN12</strain>
    </source>
</reference>
<sequence length="267" mass="29690">MHYMDDSVLLTPRHAESLVRAIESAPQVRRRYQFFVWLQTQLHTLLPHTVAVCGAYHRGRRELVFEVFQSTMLADEVMALLTDARSPLMMALVGRWMEARGRALVVDLAEAGMPLSAGPALGAVAVHGVSRPQRPAELESFFVFAQPGQPAASQQVLHLELLLPQLHATYLRVQATEQEMNNLPPPVQQRPGTAHASVTERERQILGWVREGKSNQQIGELLGISPLTVKNHIQKILRKLGASNRAQAVALAMTRNMLLCTDLPPLE</sequence>
<keyword evidence="6" id="KW-1185">Reference proteome</keyword>
<dbReference type="Pfam" id="PF00196">
    <property type="entry name" value="GerE"/>
    <property type="match status" value="1"/>
</dbReference>
<dbReference type="EMBL" id="CP097635">
    <property type="protein sequence ID" value="URI06525.1"/>
    <property type="molecule type" value="Genomic_DNA"/>
</dbReference>
<dbReference type="SUPFAM" id="SSF46894">
    <property type="entry name" value="C-terminal effector domain of the bipartite response regulators"/>
    <property type="match status" value="1"/>
</dbReference>
<evidence type="ECO:0000313" key="6">
    <source>
        <dbReference type="Proteomes" id="UP001056201"/>
    </source>
</evidence>
<feature type="domain" description="HTH luxR-type" evidence="4">
    <location>
        <begin position="191"/>
        <end position="256"/>
    </location>
</feature>